<dbReference type="PANTHER" id="PTHR33692:SF1">
    <property type="entry name" value="RIBOSOME MATURATION FACTOR RIMM"/>
    <property type="match status" value="1"/>
</dbReference>
<dbReference type="SUPFAM" id="SSF50346">
    <property type="entry name" value="PRC-barrel domain"/>
    <property type="match status" value="1"/>
</dbReference>
<dbReference type="GO" id="GO:0005737">
    <property type="term" value="C:cytoplasm"/>
    <property type="evidence" value="ECO:0007669"/>
    <property type="project" value="UniProtKB-SubCell"/>
</dbReference>
<evidence type="ECO:0000259" key="7">
    <source>
        <dbReference type="Pfam" id="PF24986"/>
    </source>
</evidence>
<evidence type="ECO:0000256" key="1">
    <source>
        <dbReference type="ARBA" id="ARBA00022490"/>
    </source>
</evidence>
<gene>
    <name evidence="5 8" type="primary">rimM</name>
    <name evidence="8" type="ORF">Psch_02520</name>
</gene>
<comment type="domain">
    <text evidence="5">The PRC barrel domain binds ribosomal protein uS19.</text>
</comment>
<dbReference type="InterPro" id="IPR056792">
    <property type="entry name" value="PRC_RimM"/>
</dbReference>
<dbReference type="Pfam" id="PF24986">
    <property type="entry name" value="PRC_RimM"/>
    <property type="match status" value="1"/>
</dbReference>
<dbReference type="GO" id="GO:0006364">
    <property type="term" value="P:rRNA processing"/>
    <property type="evidence" value="ECO:0007669"/>
    <property type="project" value="UniProtKB-UniRule"/>
</dbReference>
<dbReference type="GO" id="GO:0042274">
    <property type="term" value="P:ribosomal small subunit biogenesis"/>
    <property type="evidence" value="ECO:0007669"/>
    <property type="project" value="UniProtKB-UniRule"/>
</dbReference>
<evidence type="ECO:0000259" key="6">
    <source>
        <dbReference type="Pfam" id="PF01782"/>
    </source>
</evidence>
<keyword evidence="1 5" id="KW-0963">Cytoplasm</keyword>
<dbReference type="InterPro" id="IPR009000">
    <property type="entry name" value="Transl_B-barrel_sf"/>
</dbReference>
<dbReference type="Gene3D" id="2.40.30.60">
    <property type="entry name" value="RimM"/>
    <property type="match status" value="1"/>
</dbReference>
<organism evidence="8 9">
    <name type="scientific">Pelotomaculum schinkii</name>
    <dbReference type="NCBI Taxonomy" id="78350"/>
    <lineage>
        <taxon>Bacteria</taxon>
        <taxon>Bacillati</taxon>
        <taxon>Bacillota</taxon>
        <taxon>Clostridia</taxon>
        <taxon>Eubacteriales</taxon>
        <taxon>Desulfotomaculaceae</taxon>
        <taxon>Pelotomaculum</taxon>
    </lineage>
</organism>
<name>A0A4Y7R9U1_9FIRM</name>
<accession>A0A4Y7R9U1</accession>
<dbReference type="HAMAP" id="MF_00014">
    <property type="entry name" value="Ribosome_mat_RimM"/>
    <property type="match status" value="1"/>
</dbReference>
<dbReference type="InterPro" id="IPR011033">
    <property type="entry name" value="PRC_barrel-like_sf"/>
</dbReference>
<sequence>MSDEFIRIGKILKSQGHRGAVRVLPLTDFPERFQGMKRVRVKLRDGGADYTIEEIKPHGKFLTIKFKEITDMDAADKLRDCYLEVTRQELVPLQEGSYYIFDIVGMSVFDLDQTLLGKVTDVLQTGANDVYVVETAGKPLLIPALKQVVREIDLPGRRMLVELPEGLAD</sequence>
<dbReference type="Gene3D" id="2.30.30.240">
    <property type="entry name" value="PRC-barrel domain"/>
    <property type="match status" value="1"/>
</dbReference>
<keyword evidence="3 5" id="KW-0698">rRNA processing</keyword>
<dbReference type="GO" id="GO:0005840">
    <property type="term" value="C:ribosome"/>
    <property type="evidence" value="ECO:0007669"/>
    <property type="project" value="InterPro"/>
</dbReference>
<dbReference type="Proteomes" id="UP000298324">
    <property type="component" value="Unassembled WGS sequence"/>
</dbReference>
<keyword evidence="4 5" id="KW-0143">Chaperone</keyword>
<dbReference type="InterPro" id="IPR002676">
    <property type="entry name" value="RimM_N"/>
</dbReference>
<dbReference type="GO" id="GO:0043022">
    <property type="term" value="F:ribosome binding"/>
    <property type="evidence" value="ECO:0007669"/>
    <property type="project" value="InterPro"/>
</dbReference>
<evidence type="ECO:0000256" key="4">
    <source>
        <dbReference type="ARBA" id="ARBA00023186"/>
    </source>
</evidence>
<comment type="similarity">
    <text evidence="5">Belongs to the RimM family.</text>
</comment>
<feature type="domain" description="Ribosome maturation factor RimM PRC barrel" evidence="7">
    <location>
        <begin position="101"/>
        <end position="167"/>
    </location>
</feature>
<dbReference type="Pfam" id="PF01782">
    <property type="entry name" value="RimM"/>
    <property type="match status" value="1"/>
</dbReference>
<comment type="function">
    <text evidence="5">An accessory protein needed during the final step in the assembly of 30S ribosomal subunit, possibly for assembly of the head region. Essential for efficient processing of 16S rRNA. May be needed both before and after RbfA during the maturation of 16S rRNA. It has affinity for free ribosomal 30S subunits but not for 70S ribosomes.</text>
</comment>
<comment type="caution">
    <text evidence="8">The sequence shown here is derived from an EMBL/GenBank/DDBJ whole genome shotgun (WGS) entry which is preliminary data.</text>
</comment>
<protein>
    <recommendedName>
        <fullName evidence="5">Ribosome maturation factor RimM</fullName>
    </recommendedName>
</protein>
<dbReference type="InterPro" id="IPR036976">
    <property type="entry name" value="RimM_N_sf"/>
</dbReference>
<dbReference type="RefSeq" id="WP_190240527.1">
    <property type="nucleotide sequence ID" value="NZ_QFGA01000002.1"/>
</dbReference>
<reference evidence="8 9" key="1">
    <citation type="journal article" date="2018" name="Environ. Microbiol.">
        <title>Novel energy conservation strategies and behaviour of Pelotomaculum schinkii driving syntrophic propionate catabolism.</title>
        <authorList>
            <person name="Hidalgo-Ahumada C.A.P."/>
            <person name="Nobu M.K."/>
            <person name="Narihiro T."/>
            <person name="Tamaki H."/>
            <person name="Liu W.T."/>
            <person name="Kamagata Y."/>
            <person name="Stams A.J.M."/>
            <person name="Imachi H."/>
            <person name="Sousa D.Z."/>
        </authorList>
    </citation>
    <scope>NUCLEOTIDE SEQUENCE [LARGE SCALE GENOMIC DNA]</scope>
    <source>
        <strain evidence="8 9">HH</strain>
    </source>
</reference>
<keyword evidence="2 5" id="KW-0690">Ribosome biogenesis</keyword>
<comment type="subcellular location">
    <subcellularLocation>
        <location evidence="5">Cytoplasm</location>
    </subcellularLocation>
</comment>
<evidence type="ECO:0000256" key="5">
    <source>
        <dbReference type="HAMAP-Rule" id="MF_00014"/>
    </source>
</evidence>
<dbReference type="EMBL" id="QFGA01000002">
    <property type="protein sequence ID" value="TEB05479.1"/>
    <property type="molecule type" value="Genomic_DNA"/>
</dbReference>
<dbReference type="SUPFAM" id="SSF50447">
    <property type="entry name" value="Translation proteins"/>
    <property type="match status" value="1"/>
</dbReference>
<proteinExistence type="inferred from homology"/>
<evidence type="ECO:0000256" key="3">
    <source>
        <dbReference type="ARBA" id="ARBA00022552"/>
    </source>
</evidence>
<dbReference type="PANTHER" id="PTHR33692">
    <property type="entry name" value="RIBOSOME MATURATION FACTOR RIMM"/>
    <property type="match status" value="1"/>
</dbReference>
<dbReference type="NCBIfam" id="TIGR02273">
    <property type="entry name" value="16S_RimM"/>
    <property type="match status" value="1"/>
</dbReference>
<evidence type="ECO:0000313" key="9">
    <source>
        <dbReference type="Proteomes" id="UP000298324"/>
    </source>
</evidence>
<evidence type="ECO:0000313" key="8">
    <source>
        <dbReference type="EMBL" id="TEB05479.1"/>
    </source>
</evidence>
<evidence type="ECO:0000256" key="2">
    <source>
        <dbReference type="ARBA" id="ARBA00022517"/>
    </source>
</evidence>
<feature type="domain" description="RimM N-terminal" evidence="6">
    <location>
        <begin position="8"/>
        <end position="88"/>
    </location>
</feature>
<dbReference type="AlphaFoldDB" id="A0A4Y7R9U1"/>
<keyword evidence="9" id="KW-1185">Reference proteome</keyword>
<dbReference type="InterPro" id="IPR011961">
    <property type="entry name" value="RimM"/>
</dbReference>
<comment type="subunit">
    <text evidence="5">Binds ribosomal protein uS19.</text>
</comment>